<dbReference type="PANTHER" id="PTHR43975:SF2">
    <property type="entry name" value="EG:BACR7A4.14 PROTEIN-RELATED"/>
    <property type="match status" value="1"/>
</dbReference>
<reference evidence="4 5" key="1">
    <citation type="submission" date="2018-11" db="EMBL/GenBank/DDBJ databases">
        <title>Gordonia insulae sp. nov., isolated from an island soil.</title>
        <authorList>
            <person name="Kim Y.S."/>
            <person name="Kim S.B."/>
        </authorList>
    </citation>
    <scope>NUCLEOTIDE SEQUENCE [LARGE SCALE GENOMIC DNA]</scope>
    <source>
        <strain evidence="4 5">MMS17-SY073</strain>
    </source>
</reference>
<dbReference type="RefSeq" id="WP_124709882.1">
    <property type="nucleotide sequence ID" value="NZ_CP033972.1"/>
</dbReference>
<dbReference type="EC" id="1.1.1.69" evidence="4"/>
<evidence type="ECO:0000256" key="1">
    <source>
        <dbReference type="ARBA" id="ARBA00006484"/>
    </source>
</evidence>
<dbReference type="FunFam" id="3.40.50.720:FF:000084">
    <property type="entry name" value="Short-chain dehydrogenase reductase"/>
    <property type="match status" value="1"/>
</dbReference>
<dbReference type="Pfam" id="PF13561">
    <property type="entry name" value="adh_short_C2"/>
    <property type="match status" value="1"/>
</dbReference>
<dbReference type="CDD" id="cd05233">
    <property type="entry name" value="SDR_c"/>
    <property type="match status" value="1"/>
</dbReference>
<dbReference type="SMART" id="SM00822">
    <property type="entry name" value="PKS_KR"/>
    <property type="match status" value="1"/>
</dbReference>
<dbReference type="PROSITE" id="PS00061">
    <property type="entry name" value="ADH_SHORT"/>
    <property type="match status" value="1"/>
</dbReference>
<keyword evidence="5" id="KW-1185">Reference proteome</keyword>
<dbReference type="InterPro" id="IPR002347">
    <property type="entry name" value="SDR_fam"/>
</dbReference>
<dbReference type="KEGG" id="gom:D7316_04152"/>
<dbReference type="InterPro" id="IPR020904">
    <property type="entry name" value="Sc_DH/Rdtase_CS"/>
</dbReference>
<name>A0A3G8JQY7_9ACTN</name>
<evidence type="ECO:0000256" key="2">
    <source>
        <dbReference type="ARBA" id="ARBA00023002"/>
    </source>
</evidence>
<dbReference type="PRINTS" id="PR00080">
    <property type="entry name" value="SDRFAMILY"/>
</dbReference>
<dbReference type="EMBL" id="CP033972">
    <property type="protein sequence ID" value="AZG47541.1"/>
    <property type="molecule type" value="Genomic_DNA"/>
</dbReference>
<feature type="domain" description="Ketoreductase" evidence="3">
    <location>
        <begin position="12"/>
        <end position="186"/>
    </location>
</feature>
<evidence type="ECO:0000259" key="3">
    <source>
        <dbReference type="SMART" id="SM00822"/>
    </source>
</evidence>
<gene>
    <name evidence="4" type="primary">gno_2</name>
    <name evidence="4" type="ORF">D7316_04152</name>
</gene>
<proteinExistence type="inferred from homology"/>
<comment type="similarity">
    <text evidence="1">Belongs to the short-chain dehydrogenases/reductases (SDR) family.</text>
</comment>
<dbReference type="InterPro" id="IPR057326">
    <property type="entry name" value="KR_dom"/>
</dbReference>
<dbReference type="PRINTS" id="PR00081">
    <property type="entry name" value="GDHRDH"/>
</dbReference>
<dbReference type="GO" id="GO:0008874">
    <property type="term" value="F:gluconate 5-dehydrogenase activity"/>
    <property type="evidence" value="ECO:0007669"/>
    <property type="project" value="UniProtKB-EC"/>
</dbReference>
<sequence>MITTVIYPFSDSVVLVTGAGTGIGRSVARAFLEQGARVAVTGRSATSLHEAVSGFPAEQALVHPTDLAQDGAPAGAVAAAAARFGKLDAVVASAGTSEPSRIGDLSSWERLRRINLDAMVALADASVPHLRRTRGSFLAISSIAGLRGDWGMFGYNATKAAVNALMQSLALDLGADGVRVNALAPGFTRSRLTEERLSDDDFYDRLMDRTALRRVADPEDIARAALFLCSPDASYITGAIIPVDGGVSASSGTPRG</sequence>
<dbReference type="AlphaFoldDB" id="A0A3G8JQY7"/>
<dbReference type="SUPFAM" id="SSF51735">
    <property type="entry name" value="NAD(P)-binding Rossmann-fold domains"/>
    <property type="match status" value="1"/>
</dbReference>
<evidence type="ECO:0000313" key="5">
    <source>
        <dbReference type="Proteomes" id="UP000271469"/>
    </source>
</evidence>
<dbReference type="Proteomes" id="UP000271469">
    <property type="component" value="Chromosome"/>
</dbReference>
<dbReference type="Gene3D" id="3.40.50.720">
    <property type="entry name" value="NAD(P)-binding Rossmann-like Domain"/>
    <property type="match status" value="1"/>
</dbReference>
<accession>A0A3G8JQY7</accession>
<organism evidence="4 5">
    <name type="scientific">Gordonia insulae</name>
    <dbReference type="NCBI Taxonomy" id="2420509"/>
    <lineage>
        <taxon>Bacteria</taxon>
        <taxon>Bacillati</taxon>
        <taxon>Actinomycetota</taxon>
        <taxon>Actinomycetes</taxon>
        <taxon>Mycobacteriales</taxon>
        <taxon>Gordoniaceae</taxon>
        <taxon>Gordonia</taxon>
    </lineage>
</organism>
<protein>
    <submittedName>
        <fullName evidence="4">Gluconate 5-dehydrogenase</fullName>
        <ecNumber evidence="4">1.1.1.69</ecNumber>
    </submittedName>
</protein>
<keyword evidence="2 4" id="KW-0560">Oxidoreductase</keyword>
<dbReference type="OrthoDB" id="4350228at2"/>
<dbReference type="PANTHER" id="PTHR43975">
    <property type="entry name" value="ZGC:101858"/>
    <property type="match status" value="1"/>
</dbReference>
<dbReference type="InterPro" id="IPR036291">
    <property type="entry name" value="NAD(P)-bd_dom_sf"/>
</dbReference>
<evidence type="ECO:0000313" key="4">
    <source>
        <dbReference type="EMBL" id="AZG47541.1"/>
    </source>
</evidence>